<protein>
    <submittedName>
        <fullName evidence="1">Na/Pi cotransporter family protein</fullName>
    </submittedName>
</protein>
<organism evidence="1 2">
    <name type="scientific">Taklimakanibacter albus</name>
    <dbReference type="NCBI Taxonomy" id="2800327"/>
    <lineage>
        <taxon>Bacteria</taxon>
        <taxon>Pseudomonadati</taxon>
        <taxon>Pseudomonadota</taxon>
        <taxon>Alphaproteobacteria</taxon>
        <taxon>Hyphomicrobiales</taxon>
        <taxon>Aestuariivirgaceae</taxon>
        <taxon>Taklimakanibacter</taxon>
    </lineage>
</organism>
<accession>A0ACC5R1B7</accession>
<comment type="caution">
    <text evidence="1">The sequence shown here is derived from an EMBL/GenBank/DDBJ whole genome shotgun (WGS) entry which is preliminary data.</text>
</comment>
<gene>
    <name evidence="1" type="ORF">JHL16_08705</name>
</gene>
<dbReference type="Proteomes" id="UP000616151">
    <property type="component" value="Unassembled WGS sequence"/>
</dbReference>
<keyword evidence="2" id="KW-1185">Reference proteome</keyword>
<evidence type="ECO:0000313" key="1">
    <source>
        <dbReference type="EMBL" id="MBK1866428.1"/>
    </source>
</evidence>
<sequence>MAPFVTLINLAGLIALLLWGVHMVQSGLQKAFGPSLKTVLGSALKNRLRAFAAGVGITTLLQSSTAVGLMAASFVAYGIVPLSSALAVMLGANVGTTLIVQVLSFDIAQAAPALILVGLILFRSFPTTRGHDLGRVAIGLGLMLIALHGLIVELEKIDSTQTFQAIAKLISDQPALALIIATILTWLAHSSVAVMLLVMSLASQGIVQVETALAFVLGANLGTALNPWLESRHGDNPSALRLPVGNLINRAAAVAIAFPLTSWLAPMVLMIDDDKGRAVANFHTAFNLVNALVVLPFLTPFESLLRRLMPDRPDKEAPGTPRYLDKAACAMPLMALVNASREALRMVDVLHAMIAGTRAVLEEGAKSKEKVAEVKELDDALDKLNAAIKTYLTEIDHQQLSEADRKRLSEVFTFITNIEHAGDVIDHSILKQATKRIKRGVTFSPEGFAEIRGMMERLSWNLQAASTVFMTEDAETARKLADEKARFRSLESSATDAHFARLRAGKKETQATTSMHLDLVRDLKLINAHLVAAAAYPVLEEKGKLLSSRVADA</sequence>
<proteinExistence type="predicted"/>
<dbReference type="EMBL" id="JAENHL010000006">
    <property type="protein sequence ID" value="MBK1866428.1"/>
    <property type="molecule type" value="Genomic_DNA"/>
</dbReference>
<name>A0ACC5R1B7_9HYPH</name>
<evidence type="ECO:0000313" key="2">
    <source>
        <dbReference type="Proteomes" id="UP000616151"/>
    </source>
</evidence>
<reference evidence="1" key="1">
    <citation type="submission" date="2021-01" db="EMBL/GenBank/DDBJ databases">
        <authorList>
            <person name="Sun Q."/>
        </authorList>
    </citation>
    <scope>NUCLEOTIDE SEQUENCE</scope>
    <source>
        <strain evidence="1">YIM B02566</strain>
    </source>
</reference>